<evidence type="ECO:0000256" key="1">
    <source>
        <dbReference type="ARBA" id="ARBA00007613"/>
    </source>
</evidence>
<sequence length="478" mass="53763">MKIHSYIYKFVGSGTLVGMASALLLSSCQLGKQYVRPDLEMPRTLMQDGMGNDSATIADYSWQQVYTDTLLQSLIYKMLDYNKDLLMAGATIKEQAALKRIEWANMFPQVGLRVYAKKEGDNYGGDAYDSDNQVDLKGTISWELDLWGKLRWSRDASLADFLGSIENRRALQMSLIARVAQSYFELVALDNELSIVRQTVDARRESLHLARIRYEGGLTSEVAFRQAQVELARTSTLVPDLERQITLKENELAFLTGDYPHEIRRAPLPQEVNFPASLPVGLPSTLLERRPDVREAEQALRAAYAEVGVAYTSMFPSLSLTSQLGAESDEVKNILESPYHLIAGTLLQPIFGFGKNRARLKARKAARERATYAYEKAVLTAFRDAYDAIATFNKMKEIYQTRYSLEQSSKSSLELAQLQYVNGAIGYMDLLDAQRTYLDAQIGLSNALRDRQLAMVNVYKALGGGWSLDMEATIQRTR</sequence>
<comment type="caution">
    <text evidence="3">The sequence shown here is derived from an EMBL/GenBank/DDBJ whole genome shotgun (WGS) entry which is preliminary data.</text>
</comment>
<keyword evidence="2" id="KW-1134">Transmembrane beta strand</keyword>
<keyword evidence="2" id="KW-0472">Membrane</keyword>
<protein>
    <submittedName>
        <fullName evidence="3">Efflux transporter outer membrane subunit</fullName>
    </submittedName>
</protein>
<reference evidence="3" key="1">
    <citation type="journal article" date="2021" name="PeerJ">
        <title>Extensive microbial diversity within the chicken gut microbiome revealed by metagenomics and culture.</title>
        <authorList>
            <person name="Gilroy R."/>
            <person name="Ravi A."/>
            <person name="Getino M."/>
            <person name="Pursley I."/>
            <person name="Horton D.L."/>
            <person name="Alikhan N.F."/>
            <person name="Baker D."/>
            <person name="Gharbi K."/>
            <person name="Hall N."/>
            <person name="Watson M."/>
            <person name="Adriaenssens E.M."/>
            <person name="Foster-Nyarko E."/>
            <person name="Jarju S."/>
            <person name="Secka A."/>
            <person name="Antonio M."/>
            <person name="Oren A."/>
            <person name="Chaudhuri R.R."/>
            <person name="La Ragione R."/>
            <person name="Hildebrand F."/>
            <person name="Pallen M.J."/>
        </authorList>
    </citation>
    <scope>NUCLEOTIDE SEQUENCE</scope>
    <source>
        <strain evidence="3">ChiHecec1B25-7008</strain>
    </source>
</reference>
<dbReference type="Gene3D" id="1.20.1600.10">
    <property type="entry name" value="Outer membrane efflux proteins (OEP)"/>
    <property type="match status" value="1"/>
</dbReference>
<dbReference type="EMBL" id="DWZE01000091">
    <property type="protein sequence ID" value="HJA83947.1"/>
    <property type="molecule type" value="Genomic_DNA"/>
</dbReference>
<evidence type="ECO:0000313" key="4">
    <source>
        <dbReference type="Proteomes" id="UP000823860"/>
    </source>
</evidence>
<comment type="similarity">
    <text evidence="1 2">Belongs to the outer membrane factor (OMF) (TC 1.B.17) family.</text>
</comment>
<dbReference type="GO" id="GO:0015562">
    <property type="term" value="F:efflux transmembrane transporter activity"/>
    <property type="evidence" value="ECO:0007669"/>
    <property type="project" value="InterPro"/>
</dbReference>
<keyword evidence="2" id="KW-0449">Lipoprotein</keyword>
<dbReference type="Pfam" id="PF02321">
    <property type="entry name" value="OEP"/>
    <property type="match status" value="2"/>
</dbReference>
<comment type="subcellular location">
    <subcellularLocation>
        <location evidence="2">Cell membrane</location>
        <topology evidence="2">Lipid-anchor</topology>
    </subcellularLocation>
</comment>
<reference evidence="3" key="2">
    <citation type="submission" date="2021-04" db="EMBL/GenBank/DDBJ databases">
        <authorList>
            <person name="Gilroy R."/>
        </authorList>
    </citation>
    <scope>NUCLEOTIDE SEQUENCE</scope>
    <source>
        <strain evidence="3">ChiHecec1B25-7008</strain>
    </source>
</reference>
<dbReference type="NCBIfam" id="TIGR01845">
    <property type="entry name" value="outer_NodT"/>
    <property type="match status" value="1"/>
</dbReference>
<organism evidence="3 4">
    <name type="scientific">Candidatus Bacteroides intestinavium</name>
    <dbReference type="NCBI Taxonomy" id="2838469"/>
    <lineage>
        <taxon>Bacteria</taxon>
        <taxon>Pseudomonadati</taxon>
        <taxon>Bacteroidota</taxon>
        <taxon>Bacteroidia</taxon>
        <taxon>Bacteroidales</taxon>
        <taxon>Bacteroidaceae</taxon>
        <taxon>Bacteroides</taxon>
    </lineage>
</organism>
<name>A0A9D2HUA8_9BACE</name>
<accession>A0A9D2HUA8</accession>
<gene>
    <name evidence="3" type="ORF">H9785_08270</name>
</gene>
<dbReference type="SUPFAM" id="SSF56954">
    <property type="entry name" value="Outer membrane efflux proteins (OEP)"/>
    <property type="match status" value="1"/>
</dbReference>
<dbReference type="GO" id="GO:0005886">
    <property type="term" value="C:plasma membrane"/>
    <property type="evidence" value="ECO:0007669"/>
    <property type="project" value="UniProtKB-SubCell"/>
</dbReference>
<dbReference type="Proteomes" id="UP000823860">
    <property type="component" value="Unassembled WGS sequence"/>
</dbReference>
<dbReference type="PROSITE" id="PS51257">
    <property type="entry name" value="PROKAR_LIPOPROTEIN"/>
    <property type="match status" value="1"/>
</dbReference>
<dbReference type="InterPro" id="IPR010131">
    <property type="entry name" value="MdtP/NodT-like"/>
</dbReference>
<dbReference type="PANTHER" id="PTHR30203:SF33">
    <property type="entry name" value="BLR4455 PROTEIN"/>
    <property type="match status" value="1"/>
</dbReference>
<dbReference type="PANTHER" id="PTHR30203">
    <property type="entry name" value="OUTER MEMBRANE CATION EFFLUX PROTEIN"/>
    <property type="match status" value="1"/>
</dbReference>
<proteinExistence type="inferred from homology"/>
<dbReference type="AlphaFoldDB" id="A0A9D2HUA8"/>
<keyword evidence="2" id="KW-0564">Palmitate</keyword>
<evidence type="ECO:0000313" key="3">
    <source>
        <dbReference type="EMBL" id="HJA83947.1"/>
    </source>
</evidence>
<keyword evidence="2" id="KW-0812">Transmembrane</keyword>
<dbReference type="InterPro" id="IPR003423">
    <property type="entry name" value="OMP_efflux"/>
</dbReference>
<dbReference type="Gene3D" id="2.20.200.10">
    <property type="entry name" value="Outer membrane efflux proteins (OEP)"/>
    <property type="match status" value="1"/>
</dbReference>
<evidence type="ECO:0000256" key="2">
    <source>
        <dbReference type="RuleBase" id="RU362097"/>
    </source>
</evidence>